<organism evidence="9 10">
    <name type="scientific">Dysgonomonas hofstadii</name>
    <dbReference type="NCBI Taxonomy" id="637886"/>
    <lineage>
        <taxon>Bacteria</taxon>
        <taxon>Pseudomonadati</taxon>
        <taxon>Bacteroidota</taxon>
        <taxon>Bacteroidia</taxon>
        <taxon>Bacteroidales</taxon>
        <taxon>Dysgonomonadaceae</taxon>
        <taxon>Dysgonomonas</taxon>
    </lineage>
</organism>
<reference evidence="9 10" key="1">
    <citation type="submission" date="2020-08" db="EMBL/GenBank/DDBJ databases">
        <title>Genomic Encyclopedia of Type Strains, Phase IV (KMG-IV): sequencing the most valuable type-strain genomes for metagenomic binning, comparative biology and taxonomic classification.</title>
        <authorList>
            <person name="Goeker M."/>
        </authorList>
    </citation>
    <scope>NUCLEOTIDE SEQUENCE [LARGE SCALE GENOMIC DNA]</scope>
    <source>
        <strain evidence="9 10">DSM 104969</strain>
    </source>
</reference>
<keyword evidence="4 7" id="KW-0255">Endonuclease</keyword>
<keyword evidence="5 7" id="KW-0378">Hydrolase</keyword>
<evidence type="ECO:0000256" key="7">
    <source>
        <dbReference type="HAMAP-Rule" id="MF_00227"/>
    </source>
</evidence>
<sequence>MKTENINRSFCKEERLCSTKSIDRLFASGVSFVAYPLRVVFYLENEPDEGKRFAKILVSVSKKKFKRAVKRNRVKRLIKEAYRLNKSKYSEVLRQNERRMDIAFLYLKGELPDYAEIEKAIQKAAFVLNEKLKDKEDDGK</sequence>
<dbReference type="InterPro" id="IPR020539">
    <property type="entry name" value="RNase_P_CS"/>
</dbReference>
<dbReference type="GO" id="GO:0004526">
    <property type="term" value="F:ribonuclease P activity"/>
    <property type="evidence" value="ECO:0007669"/>
    <property type="project" value="UniProtKB-UniRule"/>
</dbReference>
<dbReference type="NCBIfam" id="TIGR00188">
    <property type="entry name" value="rnpA"/>
    <property type="match status" value="1"/>
</dbReference>
<evidence type="ECO:0000256" key="1">
    <source>
        <dbReference type="ARBA" id="ARBA00002663"/>
    </source>
</evidence>
<dbReference type="EMBL" id="JACIEP010000005">
    <property type="protein sequence ID" value="MBB4035893.1"/>
    <property type="molecule type" value="Genomic_DNA"/>
</dbReference>
<dbReference type="GO" id="GO:0042781">
    <property type="term" value="F:3'-tRNA processing endoribonuclease activity"/>
    <property type="evidence" value="ECO:0007669"/>
    <property type="project" value="TreeGrafter"/>
</dbReference>
<accession>A0A840CVQ9</accession>
<dbReference type="EC" id="3.1.26.5" evidence="7 8"/>
<keyword evidence="10" id="KW-1185">Reference proteome</keyword>
<comment type="function">
    <text evidence="1 7">RNaseP catalyzes the removal of the 5'-leader sequence from pre-tRNA to produce the mature 5'-terminus. It can also cleave other RNA substrates such as 4.5S RNA. The protein component plays an auxiliary but essential role in vivo by binding to the 5'-leader sequence and broadening the substrate specificity of the ribozyme.</text>
</comment>
<dbReference type="InterPro" id="IPR014721">
    <property type="entry name" value="Ribsml_uS5_D2-typ_fold_subgr"/>
</dbReference>
<evidence type="ECO:0000256" key="6">
    <source>
        <dbReference type="ARBA" id="ARBA00022884"/>
    </source>
</evidence>
<dbReference type="PROSITE" id="PS00648">
    <property type="entry name" value="RIBONUCLEASE_P"/>
    <property type="match status" value="1"/>
</dbReference>
<dbReference type="RefSeq" id="WP_183306804.1">
    <property type="nucleotide sequence ID" value="NZ_JACIEP010000005.1"/>
</dbReference>
<comment type="caution">
    <text evidence="9">The sequence shown here is derived from an EMBL/GenBank/DDBJ whole genome shotgun (WGS) entry which is preliminary data.</text>
</comment>
<dbReference type="GO" id="GO:0030677">
    <property type="term" value="C:ribonuclease P complex"/>
    <property type="evidence" value="ECO:0007669"/>
    <property type="project" value="TreeGrafter"/>
</dbReference>
<dbReference type="Pfam" id="PF00825">
    <property type="entry name" value="Ribonuclease_P"/>
    <property type="match status" value="1"/>
</dbReference>
<keyword evidence="3 7" id="KW-0540">Nuclease</keyword>
<comment type="catalytic activity">
    <reaction evidence="7">
        <text>Endonucleolytic cleavage of RNA, removing 5'-extranucleotides from tRNA precursor.</text>
        <dbReference type="EC" id="3.1.26.5"/>
    </reaction>
</comment>
<evidence type="ECO:0000313" key="10">
    <source>
        <dbReference type="Proteomes" id="UP000555103"/>
    </source>
</evidence>
<dbReference type="InterPro" id="IPR020568">
    <property type="entry name" value="Ribosomal_Su5_D2-typ_SF"/>
</dbReference>
<dbReference type="Proteomes" id="UP000555103">
    <property type="component" value="Unassembled WGS sequence"/>
</dbReference>
<dbReference type="AlphaFoldDB" id="A0A840CVQ9"/>
<protein>
    <recommendedName>
        <fullName evidence="7 8">Ribonuclease P protein component</fullName>
        <shortName evidence="7">RNase P protein</shortName>
        <shortName evidence="7">RNaseP protein</shortName>
        <ecNumber evidence="7 8">3.1.26.5</ecNumber>
    </recommendedName>
    <alternativeName>
        <fullName evidence="7">Protein C5</fullName>
    </alternativeName>
</protein>
<dbReference type="PANTHER" id="PTHR33992">
    <property type="entry name" value="RIBONUCLEASE P PROTEIN COMPONENT"/>
    <property type="match status" value="1"/>
</dbReference>
<evidence type="ECO:0000256" key="8">
    <source>
        <dbReference type="NCBIfam" id="TIGR00188"/>
    </source>
</evidence>
<dbReference type="HAMAP" id="MF_00227">
    <property type="entry name" value="RNase_P"/>
    <property type="match status" value="1"/>
</dbReference>
<comment type="similarity">
    <text evidence="7">Belongs to the RnpA family.</text>
</comment>
<gene>
    <name evidence="7" type="primary">rnpA</name>
    <name evidence="9" type="ORF">GGR21_001788</name>
</gene>
<evidence type="ECO:0000256" key="2">
    <source>
        <dbReference type="ARBA" id="ARBA00022694"/>
    </source>
</evidence>
<comment type="subunit">
    <text evidence="7">Consists of a catalytic RNA component (M1 or rnpB) and a protein subunit.</text>
</comment>
<evidence type="ECO:0000256" key="3">
    <source>
        <dbReference type="ARBA" id="ARBA00022722"/>
    </source>
</evidence>
<keyword evidence="6 7" id="KW-0694">RNA-binding</keyword>
<dbReference type="Gene3D" id="3.30.230.10">
    <property type="match status" value="1"/>
</dbReference>
<evidence type="ECO:0000256" key="4">
    <source>
        <dbReference type="ARBA" id="ARBA00022759"/>
    </source>
</evidence>
<dbReference type="GO" id="GO:0000049">
    <property type="term" value="F:tRNA binding"/>
    <property type="evidence" value="ECO:0007669"/>
    <property type="project" value="UniProtKB-UniRule"/>
</dbReference>
<evidence type="ECO:0000313" key="9">
    <source>
        <dbReference type="EMBL" id="MBB4035893.1"/>
    </source>
</evidence>
<evidence type="ECO:0000256" key="5">
    <source>
        <dbReference type="ARBA" id="ARBA00022801"/>
    </source>
</evidence>
<keyword evidence="2 7" id="KW-0819">tRNA processing</keyword>
<dbReference type="SUPFAM" id="SSF54211">
    <property type="entry name" value="Ribosomal protein S5 domain 2-like"/>
    <property type="match status" value="1"/>
</dbReference>
<name>A0A840CVQ9_9BACT</name>
<proteinExistence type="inferred from homology"/>
<dbReference type="GO" id="GO:0001682">
    <property type="term" value="P:tRNA 5'-leader removal"/>
    <property type="evidence" value="ECO:0007669"/>
    <property type="project" value="UniProtKB-UniRule"/>
</dbReference>
<dbReference type="PANTHER" id="PTHR33992:SF1">
    <property type="entry name" value="RIBONUCLEASE P PROTEIN COMPONENT"/>
    <property type="match status" value="1"/>
</dbReference>
<dbReference type="InterPro" id="IPR000100">
    <property type="entry name" value="RNase_P"/>
</dbReference>